<gene>
    <name evidence="8" type="ORF">MNB_SUP05-4-266</name>
</gene>
<organism evidence="8">
    <name type="scientific">hydrothermal vent metagenome</name>
    <dbReference type="NCBI Taxonomy" id="652676"/>
    <lineage>
        <taxon>unclassified sequences</taxon>
        <taxon>metagenomes</taxon>
        <taxon>ecological metagenomes</taxon>
    </lineage>
</organism>
<protein>
    <submittedName>
        <fullName evidence="8">Putative TonB-dependent Outer membrane receptor</fullName>
    </submittedName>
</protein>
<dbReference type="InterPro" id="IPR037066">
    <property type="entry name" value="Plug_dom_sf"/>
</dbReference>
<name>A0A1W1D8R9_9ZZZZ</name>
<comment type="subcellular location">
    <subcellularLocation>
        <location evidence="1">Cell outer membrane</location>
        <topology evidence="1">Multi-pass membrane protein</topology>
    </subcellularLocation>
</comment>
<keyword evidence="3" id="KW-0812">Transmembrane</keyword>
<dbReference type="PANTHER" id="PTHR30069">
    <property type="entry name" value="TONB-DEPENDENT OUTER MEMBRANE RECEPTOR"/>
    <property type="match status" value="1"/>
</dbReference>
<keyword evidence="2" id="KW-0813">Transport</keyword>
<dbReference type="InterPro" id="IPR012910">
    <property type="entry name" value="Plug_dom"/>
</dbReference>
<evidence type="ECO:0000259" key="7">
    <source>
        <dbReference type="Pfam" id="PF07715"/>
    </source>
</evidence>
<dbReference type="SUPFAM" id="SSF56935">
    <property type="entry name" value="Porins"/>
    <property type="match status" value="1"/>
</dbReference>
<evidence type="ECO:0000313" key="8">
    <source>
        <dbReference type="EMBL" id="SFV76999.1"/>
    </source>
</evidence>
<dbReference type="GO" id="GO:0015344">
    <property type="term" value="F:siderophore uptake transmembrane transporter activity"/>
    <property type="evidence" value="ECO:0007669"/>
    <property type="project" value="TreeGrafter"/>
</dbReference>
<keyword evidence="6" id="KW-0998">Cell outer membrane</keyword>
<accession>A0A1W1D8R9</accession>
<dbReference type="PROSITE" id="PS52016">
    <property type="entry name" value="TONB_DEPENDENT_REC_3"/>
    <property type="match status" value="1"/>
</dbReference>
<dbReference type="InterPro" id="IPR039426">
    <property type="entry name" value="TonB-dep_rcpt-like"/>
</dbReference>
<evidence type="ECO:0000256" key="5">
    <source>
        <dbReference type="ARBA" id="ARBA00023136"/>
    </source>
</evidence>
<dbReference type="Gene3D" id="2.170.130.10">
    <property type="entry name" value="TonB-dependent receptor, plug domain"/>
    <property type="match status" value="1"/>
</dbReference>
<reference evidence="8" key="1">
    <citation type="submission" date="2016-10" db="EMBL/GenBank/DDBJ databases">
        <authorList>
            <person name="de Groot N.N."/>
        </authorList>
    </citation>
    <scope>NUCLEOTIDE SEQUENCE</scope>
</reference>
<dbReference type="InterPro" id="IPR036942">
    <property type="entry name" value="Beta-barrel_TonB_sf"/>
</dbReference>
<evidence type="ECO:0000256" key="3">
    <source>
        <dbReference type="ARBA" id="ARBA00022692"/>
    </source>
</evidence>
<keyword evidence="5" id="KW-0472">Membrane</keyword>
<evidence type="ECO:0000256" key="1">
    <source>
        <dbReference type="ARBA" id="ARBA00004571"/>
    </source>
</evidence>
<evidence type="ECO:0000256" key="2">
    <source>
        <dbReference type="ARBA" id="ARBA00022448"/>
    </source>
</evidence>
<evidence type="ECO:0000256" key="4">
    <source>
        <dbReference type="ARBA" id="ARBA00022729"/>
    </source>
</evidence>
<feature type="domain" description="TonB-dependent receptor plug" evidence="7">
    <location>
        <begin position="50"/>
        <end position="156"/>
    </location>
</feature>
<dbReference type="Gene3D" id="2.40.170.20">
    <property type="entry name" value="TonB-dependent receptor, beta-barrel domain"/>
    <property type="match status" value="1"/>
</dbReference>
<dbReference type="Pfam" id="PF07715">
    <property type="entry name" value="Plug"/>
    <property type="match status" value="1"/>
</dbReference>
<dbReference type="EMBL" id="FPHR01000015">
    <property type="protein sequence ID" value="SFV76999.1"/>
    <property type="molecule type" value="Genomic_DNA"/>
</dbReference>
<dbReference type="PANTHER" id="PTHR30069:SF29">
    <property type="entry name" value="HEMOGLOBIN AND HEMOGLOBIN-HAPTOGLOBIN-BINDING PROTEIN 1-RELATED"/>
    <property type="match status" value="1"/>
</dbReference>
<evidence type="ECO:0000256" key="6">
    <source>
        <dbReference type="ARBA" id="ARBA00023237"/>
    </source>
</evidence>
<dbReference type="GO" id="GO:0009279">
    <property type="term" value="C:cell outer membrane"/>
    <property type="evidence" value="ECO:0007669"/>
    <property type="project" value="UniProtKB-SubCell"/>
</dbReference>
<proteinExistence type="predicted"/>
<keyword evidence="8" id="KW-0675">Receptor</keyword>
<sequence length="445" mass="49055">MNIKKLSLVAAVSALTLTTASNAVLGPIPIFLNPVKVSANYFNDLDTHATFASEIYSSQDIKESGSNNLYDFLSNNTSITITPNAGNKFSQKIDMRGYGTTNGHQNIVITVDGVRLNNHTSSSQSIGNIILNNIDRIEITKGSGSVVYGDGAMSGAIHIFMKDAYDSYVELETGNYGVINKSISTSSKSDVLIINAAIETQERGGFSVADSTSNKDWGKQTNKEIDLKIDATNNTQIQLSLANNDSDYRYPEYQTISQFNSDPTQNGTGRNYAHSIINSDDYSLGINTKINDTLTLDIKTTEEEKTSETTFWWGSGGIKKDRKTSDSLTFNYTNNNTTIDGGYSKLYGERKEKSYGSSTFDKLTTKDNKGYFVQAKHLIDNTNYVAGYRNESVDYFYNKTSATGNHDLTAYNFGINKKLDDNLSKPLASCFNPFLLAMTERTKCD</sequence>
<dbReference type="AlphaFoldDB" id="A0A1W1D8R9"/>
<dbReference type="GO" id="GO:0044718">
    <property type="term" value="P:siderophore transmembrane transport"/>
    <property type="evidence" value="ECO:0007669"/>
    <property type="project" value="TreeGrafter"/>
</dbReference>
<keyword evidence="4" id="KW-0732">Signal</keyword>